<comment type="caution">
    <text evidence="2">The sequence shown here is derived from an EMBL/GenBank/DDBJ whole genome shotgun (WGS) entry which is preliminary data.</text>
</comment>
<evidence type="ECO:0000313" key="3">
    <source>
        <dbReference type="Proteomes" id="UP000013378"/>
    </source>
</evidence>
<evidence type="ECO:0000256" key="1">
    <source>
        <dbReference type="SAM" id="Phobius"/>
    </source>
</evidence>
<dbReference type="Proteomes" id="UP000013378">
    <property type="component" value="Unassembled WGS sequence"/>
</dbReference>
<dbReference type="EMBL" id="ARZA01000255">
    <property type="protein sequence ID" value="EOC99696.1"/>
    <property type="molecule type" value="Genomic_DNA"/>
</dbReference>
<dbReference type="RefSeq" id="WP_006316421.1">
    <property type="nucleotide sequence ID" value="NZ_ARZA01000255.1"/>
</dbReference>
<keyword evidence="1" id="KW-0812">Transmembrane</keyword>
<accession>R1ASQ3</accession>
<organism evidence="2 3">
    <name type="scientific">Caldisalinibacter kiritimatiensis</name>
    <dbReference type="NCBI Taxonomy" id="1304284"/>
    <lineage>
        <taxon>Bacteria</taxon>
        <taxon>Bacillati</taxon>
        <taxon>Bacillota</taxon>
        <taxon>Tissierellia</taxon>
        <taxon>Tissierellales</taxon>
        <taxon>Thermohalobacteraceae</taxon>
        <taxon>Caldisalinibacter</taxon>
    </lineage>
</organism>
<feature type="transmembrane region" description="Helical" evidence="1">
    <location>
        <begin position="12"/>
        <end position="31"/>
    </location>
</feature>
<dbReference type="STRING" id="1304284.L21TH_2276"/>
<reference evidence="2 3" key="1">
    <citation type="journal article" date="2015" name="Geomicrobiol. J.">
        <title>Caldisalinibacter kiritimatiensis gen. nov., sp. nov., a moderately thermohalophilic thiosulfate-reducing bacterium from a hypersaline microbial mat.</title>
        <authorList>
            <person name="Ben Hania W."/>
            <person name="Joseph M."/>
            <person name="Fiebig A."/>
            <person name="Bunk B."/>
            <person name="Klenk H.-P."/>
            <person name="Fardeau M.-L."/>
            <person name="Spring S."/>
        </authorList>
    </citation>
    <scope>NUCLEOTIDE SEQUENCE [LARGE SCALE GENOMIC DNA]</scope>
    <source>
        <strain evidence="2 3">L21-TH-D2</strain>
    </source>
</reference>
<evidence type="ECO:0000313" key="2">
    <source>
        <dbReference type="EMBL" id="EOC99696.1"/>
    </source>
</evidence>
<dbReference type="eggNOG" id="ENOG5033XPH">
    <property type="taxonomic scope" value="Bacteria"/>
</dbReference>
<keyword evidence="3" id="KW-1185">Reference proteome</keyword>
<keyword evidence="1" id="KW-1133">Transmembrane helix</keyword>
<gene>
    <name evidence="2" type="ORF">L21TH_2276</name>
</gene>
<proteinExistence type="predicted"/>
<keyword evidence="1" id="KW-0472">Membrane</keyword>
<dbReference type="AlphaFoldDB" id="R1ASQ3"/>
<name>R1ASQ3_9FIRM</name>
<sequence length="187" mass="21820">MQVNRKNIIIKWIFMAFLILMFLAFVIPIPMNRVYDAIEIKLDDPSYFVQCQVKIQGRYHWNLFSDDMFDGQIVISDYRLTNEKLSKVYLSDDGWPLEYTYLSEKDVNGRPNRYTFFLGRLYSRPWFHKMAIIVFSKNPLNKDGGGKISGNWGDWNEDDGYCIVPLATSREEAIDILLKIGIISGNP</sequence>
<dbReference type="OrthoDB" id="2971011at2"/>
<protein>
    <submittedName>
        <fullName evidence="2">Uncharacterized protein</fullName>
    </submittedName>
</protein>